<keyword evidence="5 8" id="KW-0812">Transmembrane</keyword>
<feature type="transmembrane region" description="Helical" evidence="8">
    <location>
        <begin position="76"/>
        <end position="97"/>
    </location>
</feature>
<dbReference type="PANTHER" id="PTHR32195">
    <property type="entry name" value="OS07G0662800 PROTEIN"/>
    <property type="match status" value="1"/>
</dbReference>
<evidence type="ECO:0008006" key="11">
    <source>
        <dbReference type="Google" id="ProtNLM"/>
    </source>
</evidence>
<comment type="caution">
    <text evidence="9">The sequence shown here is derived from an EMBL/GenBank/DDBJ whole genome shotgun (WGS) entry which is preliminary data.</text>
</comment>
<feature type="transmembrane region" description="Helical" evidence="8">
    <location>
        <begin position="253"/>
        <end position="278"/>
    </location>
</feature>
<reference evidence="9 10" key="1">
    <citation type="journal article" date="2016" name="Nat. Commun.">
        <title>Thousands of microbial genomes shed light on interconnected biogeochemical processes in an aquifer system.</title>
        <authorList>
            <person name="Anantharaman K."/>
            <person name="Brown C.T."/>
            <person name="Hug L.A."/>
            <person name="Sharon I."/>
            <person name="Castelle C.J."/>
            <person name="Probst A.J."/>
            <person name="Thomas B.C."/>
            <person name="Singh A."/>
            <person name="Wilkins M.J."/>
            <person name="Karaoz U."/>
            <person name="Brodie E.L."/>
            <person name="Williams K.H."/>
            <person name="Hubbard S.S."/>
            <person name="Banfield J.F."/>
        </authorList>
    </citation>
    <scope>NUCLEOTIDE SEQUENCE [LARGE SCALE GENOMIC DNA]</scope>
</reference>
<organism evidence="9 10">
    <name type="scientific">Candidatus Falkowbacteria bacterium RIFOXYC2_FULL_48_21</name>
    <dbReference type="NCBI Taxonomy" id="1798005"/>
    <lineage>
        <taxon>Bacteria</taxon>
        <taxon>Candidatus Falkowiibacteriota</taxon>
    </lineage>
</organism>
<keyword evidence="3" id="KW-1003">Cell membrane</keyword>
<keyword evidence="7 8" id="KW-0472">Membrane</keyword>
<dbReference type="AlphaFoldDB" id="A0A1F5TBS2"/>
<feature type="transmembrane region" description="Helical" evidence="8">
    <location>
        <begin position="145"/>
        <end position="166"/>
    </location>
</feature>
<evidence type="ECO:0000256" key="1">
    <source>
        <dbReference type="ARBA" id="ARBA00004429"/>
    </source>
</evidence>
<accession>A0A1F5TBS2</accession>
<sequence>MRTHTSFWEATATLIGTIVGAGILGLPYAVAQVGAIPGLLMLLLIGVASLIINLMFAEVVLRTRERHQVAGCARKYLGNIAFWLANAAAIIGSYGALTVYLIGEGEALSALFGTNKTISSLVFFAIGAFILLVGLRLVKVFELWMVAAFVVIILAIVGVGVADLNLINFAHIDLSRIIIPYGVILFAYSGASSVVSLREILRKDEKKVRRAVLIGSLVPLVIYVVFTMVVVGITGSATTPVATIGLGEKLGPAMLIFGNLFAFFAMGTSFLTVGMGLRQTFQFDLKCSKFVSWLAVIAVPLTVFLFGLRDFILAMEIAGGIAVGLTGLIIIAGFAKAKKRGDRLPEFHLPRLRVVSWLLAAMFAAGICYTLYNVI</sequence>
<dbReference type="GO" id="GO:0005886">
    <property type="term" value="C:plasma membrane"/>
    <property type="evidence" value="ECO:0007669"/>
    <property type="project" value="UniProtKB-SubCell"/>
</dbReference>
<dbReference type="InterPro" id="IPR018227">
    <property type="entry name" value="Amino_acid_transport_2"/>
</dbReference>
<evidence type="ECO:0000256" key="6">
    <source>
        <dbReference type="ARBA" id="ARBA00022989"/>
    </source>
</evidence>
<dbReference type="EMBL" id="MFGM01000036">
    <property type="protein sequence ID" value="OGF36345.1"/>
    <property type="molecule type" value="Genomic_DNA"/>
</dbReference>
<feature type="transmembrane region" description="Helical" evidence="8">
    <location>
        <begin position="212"/>
        <end position="233"/>
    </location>
</feature>
<evidence type="ECO:0000256" key="7">
    <source>
        <dbReference type="ARBA" id="ARBA00023136"/>
    </source>
</evidence>
<dbReference type="Pfam" id="PF03222">
    <property type="entry name" value="Trp_Tyr_perm"/>
    <property type="match status" value="1"/>
</dbReference>
<dbReference type="Gene3D" id="1.20.1740.10">
    <property type="entry name" value="Amino acid/polyamine transporter I"/>
    <property type="match status" value="1"/>
</dbReference>
<dbReference type="Proteomes" id="UP000178656">
    <property type="component" value="Unassembled WGS sequence"/>
</dbReference>
<name>A0A1F5TBS2_9BACT</name>
<evidence type="ECO:0000256" key="2">
    <source>
        <dbReference type="ARBA" id="ARBA00022448"/>
    </source>
</evidence>
<evidence type="ECO:0000256" key="3">
    <source>
        <dbReference type="ARBA" id="ARBA00022475"/>
    </source>
</evidence>
<evidence type="ECO:0000313" key="10">
    <source>
        <dbReference type="Proteomes" id="UP000178656"/>
    </source>
</evidence>
<feature type="transmembrane region" description="Helical" evidence="8">
    <location>
        <begin position="354"/>
        <end position="372"/>
    </location>
</feature>
<gene>
    <name evidence="9" type="ORF">A2482_05130</name>
</gene>
<evidence type="ECO:0000256" key="4">
    <source>
        <dbReference type="ARBA" id="ARBA00022519"/>
    </source>
</evidence>
<evidence type="ECO:0000256" key="8">
    <source>
        <dbReference type="SAM" id="Phobius"/>
    </source>
</evidence>
<evidence type="ECO:0000313" key="9">
    <source>
        <dbReference type="EMBL" id="OGF36345.1"/>
    </source>
</evidence>
<comment type="subcellular location">
    <subcellularLocation>
        <location evidence="1">Cell inner membrane</location>
        <topology evidence="1">Multi-pass membrane protein</topology>
    </subcellularLocation>
</comment>
<keyword evidence="6 8" id="KW-1133">Transmembrane helix</keyword>
<keyword evidence="4" id="KW-0997">Cell inner membrane</keyword>
<feature type="transmembrane region" description="Helical" evidence="8">
    <location>
        <begin position="7"/>
        <end position="29"/>
    </location>
</feature>
<dbReference type="GO" id="GO:0003333">
    <property type="term" value="P:amino acid transmembrane transport"/>
    <property type="evidence" value="ECO:0007669"/>
    <property type="project" value="InterPro"/>
</dbReference>
<feature type="transmembrane region" description="Helical" evidence="8">
    <location>
        <begin position="117"/>
        <end position="138"/>
    </location>
</feature>
<feature type="transmembrane region" description="Helical" evidence="8">
    <location>
        <begin position="314"/>
        <end position="334"/>
    </location>
</feature>
<feature type="transmembrane region" description="Helical" evidence="8">
    <location>
        <begin position="35"/>
        <end position="56"/>
    </location>
</feature>
<feature type="transmembrane region" description="Helical" evidence="8">
    <location>
        <begin position="178"/>
        <end position="200"/>
    </location>
</feature>
<protein>
    <recommendedName>
        <fullName evidence="11">Amino acid transporter transmembrane domain-containing protein</fullName>
    </recommendedName>
</protein>
<dbReference type="PANTHER" id="PTHR32195:SF26">
    <property type="entry name" value="TRYPTOPHAN OR TYROSINE TRANSPORTER PROTEIN"/>
    <property type="match status" value="1"/>
</dbReference>
<feature type="transmembrane region" description="Helical" evidence="8">
    <location>
        <begin position="290"/>
        <end position="308"/>
    </location>
</feature>
<keyword evidence="2" id="KW-0813">Transport</keyword>
<proteinExistence type="predicted"/>
<evidence type="ECO:0000256" key="5">
    <source>
        <dbReference type="ARBA" id="ARBA00022692"/>
    </source>
</evidence>